<evidence type="ECO:0000313" key="4">
    <source>
        <dbReference type="EMBL" id="MPM44761.1"/>
    </source>
</evidence>
<sequence>MRGKRSKALSGKIVLKRPLYGYNWDDETSNYIVNEEEANTIREIYNMCIKKKIGLVKIAGELNSRGLKNKRGNKFTVKNIHQILNQPIYQGIYYEFRETWEKTGQKTYRVTKNPREEWIGIPVPAIVTADDQIAASKQLKKNSVNSKRNSHFDYLLTGLIKCGICGKGMMAISYPRKEKHLKYYICYGKRVLKNCPDSAYAPVDEVETAVWDYITRIAQGKEIIPQQVSAQTFDKKSEIDELLKKESELKKQKDTITNFIFDGLIDSEKARKKLQEINRHLDSIASTISELKTIEKAQKKELPIIRMSDVMAAKTIKQKRGLLQEWGLKVTINKLKGQETKINIEFL</sequence>
<evidence type="ECO:0000256" key="2">
    <source>
        <dbReference type="ARBA" id="ARBA00023172"/>
    </source>
</evidence>
<gene>
    <name evidence="4" type="ORF">SDC9_91442</name>
</gene>
<protein>
    <recommendedName>
        <fullName evidence="3">Recombinase domain-containing protein</fullName>
    </recommendedName>
</protein>
<dbReference type="AlphaFoldDB" id="A0A644ZXV2"/>
<comment type="caution">
    <text evidence="4">The sequence shown here is derived from an EMBL/GenBank/DDBJ whole genome shotgun (WGS) entry which is preliminary data.</text>
</comment>
<dbReference type="InterPro" id="IPR011109">
    <property type="entry name" value="DNA_bind_recombinase_dom"/>
</dbReference>
<dbReference type="GO" id="GO:0000150">
    <property type="term" value="F:DNA strand exchange activity"/>
    <property type="evidence" value="ECO:0007669"/>
    <property type="project" value="InterPro"/>
</dbReference>
<evidence type="ECO:0000256" key="1">
    <source>
        <dbReference type="ARBA" id="ARBA00023125"/>
    </source>
</evidence>
<dbReference type="Gene3D" id="3.90.1750.20">
    <property type="entry name" value="Putative Large Serine Recombinase, Chain B, Domain 2"/>
    <property type="match status" value="1"/>
</dbReference>
<dbReference type="PANTHER" id="PTHR30461">
    <property type="entry name" value="DNA-INVERTASE FROM LAMBDOID PROPHAGE"/>
    <property type="match status" value="1"/>
</dbReference>
<dbReference type="InterPro" id="IPR025827">
    <property type="entry name" value="Zn_ribbon_recom_dom"/>
</dbReference>
<name>A0A644ZXV2_9ZZZZ</name>
<organism evidence="4">
    <name type="scientific">bioreactor metagenome</name>
    <dbReference type="NCBI Taxonomy" id="1076179"/>
    <lineage>
        <taxon>unclassified sequences</taxon>
        <taxon>metagenomes</taxon>
        <taxon>ecological metagenomes</taxon>
    </lineage>
</organism>
<dbReference type="Pfam" id="PF13408">
    <property type="entry name" value="Zn_ribbon_recom"/>
    <property type="match status" value="1"/>
</dbReference>
<feature type="domain" description="Recombinase" evidence="3">
    <location>
        <begin position="19"/>
        <end position="145"/>
    </location>
</feature>
<evidence type="ECO:0000259" key="3">
    <source>
        <dbReference type="PROSITE" id="PS51737"/>
    </source>
</evidence>
<dbReference type="GO" id="GO:0003677">
    <property type="term" value="F:DNA binding"/>
    <property type="evidence" value="ECO:0007669"/>
    <property type="project" value="UniProtKB-KW"/>
</dbReference>
<dbReference type="PANTHER" id="PTHR30461:SF2">
    <property type="entry name" value="SERINE RECOMBINASE PINE-RELATED"/>
    <property type="match status" value="1"/>
</dbReference>
<dbReference type="Pfam" id="PF07508">
    <property type="entry name" value="Recombinase"/>
    <property type="match status" value="1"/>
</dbReference>
<proteinExistence type="predicted"/>
<dbReference type="PROSITE" id="PS51737">
    <property type="entry name" value="RECOMBINASE_DNA_BIND"/>
    <property type="match status" value="1"/>
</dbReference>
<reference evidence="4" key="1">
    <citation type="submission" date="2019-08" db="EMBL/GenBank/DDBJ databases">
        <authorList>
            <person name="Kucharzyk K."/>
            <person name="Murdoch R.W."/>
            <person name="Higgins S."/>
            <person name="Loffler F."/>
        </authorList>
    </citation>
    <scope>NUCLEOTIDE SEQUENCE</scope>
</reference>
<dbReference type="EMBL" id="VSSQ01010604">
    <property type="protein sequence ID" value="MPM44761.1"/>
    <property type="molecule type" value="Genomic_DNA"/>
</dbReference>
<keyword evidence="2" id="KW-0233">DNA recombination</keyword>
<dbReference type="InterPro" id="IPR038109">
    <property type="entry name" value="DNA_bind_recomb_sf"/>
</dbReference>
<dbReference type="InterPro" id="IPR050639">
    <property type="entry name" value="SSR_resolvase"/>
</dbReference>
<keyword evidence="1" id="KW-0238">DNA-binding</keyword>
<accession>A0A644ZXV2</accession>